<keyword evidence="3" id="KW-1185">Reference proteome</keyword>
<dbReference type="InParanoid" id="A0A0D0C7Y7"/>
<gene>
    <name evidence="2" type="ORF">PAXRUDRAFT_36519</name>
</gene>
<dbReference type="AlphaFoldDB" id="A0A0D0C7Y7"/>
<dbReference type="InterPro" id="IPR045341">
    <property type="entry name" value="DUF6532"/>
</dbReference>
<proteinExistence type="predicted"/>
<evidence type="ECO:0000259" key="1">
    <source>
        <dbReference type="Pfam" id="PF20149"/>
    </source>
</evidence>
<dbReference type="EMBL" id="KN826388">
    <property type="protein sequence ID" value="KIK79057.1"/>
    <property type="molecule type" value="Genomic_DNA"/>
</dbReference>
<dbReference type="Pfam" id="PF20149">
    <property type="entry name" value="DUF6532"/>
    <property type="match status" value="1"/>
</dbReference>
<feature type="domain" description="DUF6532" evidence="1">
    <location>
        <begin position="10"/>
        <end position="120"/>
    </location>
</feature>
<protein>
    <recommendedName>
        <fullName evidence="1">DUF6532 domain-containing protein</fullName>
    </recommendedName>
</protein>
<reference evidence="2 3" key="1">
    <citation type="submission" date="2014-04" db="EMBL/GenBank/DDBJ databases">
        <authorList>
            <consortium name="DOE Joint Genome Institute"/>
            <person name="Kuo A."/>
            <person name="Kohler A."/>
            <person name="Jargeat P."/>
            <person name="Nagy L.G."/>
            <person name="Floudas D."/>
            <person name="Copeland A."/>
            <person name="Barry K.W."/>
            <person name="Cichocki N."/>
            <person name="Veneault-Fourrey C."/>
            <person name="LaButti K."/>
            <person name="Lindquist E.A."/>
            <person name="Lipzen A."/>
            <person name="Lundell T."/>
            <person name="Morin E."/>
            <person name="Murat C."/>
            <person name="Sun H."/>
            <person name="Tunlid A."/>
            <person name="Henrissat B."/>
            <person name="Grigoriev I.V."/>
            <person name="Hibbett D.S."/>
            <person name="Martin F."/>
            <person name="Nordberg H.P."/>
            <person name="Cantor M.N."/>
            <person name="Hua S.X."/>
        </authorList>
    </citation>
    <scope>NUCLEOTIDE SEQUENCE [LARGE SCALE GENOMIC DNA]</scope>
    <source>
        <strain evidence="2 3">Ve08.2h10</strain>
    </source>
</reference>
<organism evidence="2 3">
    <name type="scientific">Paxillus rubicundulus Ve08.2h10</name>
    <dbReference type="NCBI Taxonomy" id="930991"/>
    <lineage>
        <taxon>Eukaryota</taxon>
        <taxon>Fungi</taxon>
        <taxon>Dikarya</taxon>
        <taxon>Basidiomycota</taxon>
        <taxon>Agaricomycotina</taxon>
        <taxon>Agaricomycetes</taxon>
        <taxon>Agaricomycetidae</taxon>
        <taxon>Boletales</taxon>
        <taxon>Paxilineae</taxon>
        <taxon>Paxillaceae</taxon>
        <taxon>Paxillus</taxon>
    </lineage>
</organism>
<dbReference type="Proteomes" id="UP000054538">
    <property type="component" value="Unassembled WGS sequence"/>
</dbReference>
<dbReference type="OrthoDB" id="2670686at2759"/>
<evidence type="ECO:0000313" key="3">
    <source>
        <dbReference type="Proteomes" id="UP000054538"/>
    </source>
</evidence>
<reference evidence="3" key="2">
    <citation type="submission" date="2015-01" db="EMBL/GenBank/DDBJ databases">
        <title>Evolutionary Origins and Diversification of the Mycorrhizal Mutualists.</title>
        <authorList>
            <consortium name="DOE Joint Genome Institute"/>
            <consortium name="Mycorrhizal Genomics Consortium"/>
            <person name="Kohler A."/>
            <person name="Kuo A."/>
            <person name="Nagy L.G."/>
            <person name="Floudas D."/>
            <person name="Copeland A."/>
            <person name="Barry K.W."/>
            <person name="Cichocki N."/>
            <person name="Veneault-Fourrey C."/>
            <person name="LaButti K."/>
            <person name="Lindquist E.A."/>
            <person name="Lipzen A."/>
            <person name="Lundell T."/>
            <person name="Morin E."/>
            <person name="Murat C."/>
            <person name="Riley R."/>
            <person name="Ohm R."/>
            <person name="Sun H."/>
            <person name="Tunlid A."/>
            <person name="Henrissat B."/>
            <person name="Grigoriev I.V."/>
            <person name="Hibbett D.S."/>
            <person name="Martin F."/>
        </authorList>
    </citation>
    <scope>NUCLEOTIDE SEQUENCE [LARGE SCALE GENOMIC DNA]</scope>
    <source>
        <strain evidence="3">Ve08.2h10</strain>
    </source>
</reference>
<dbReference type="STRING" id="930991.A0A0D0C7Y7"/>
<name>A0A0D0C7Y7_9AGAM</name>
<sequence length="162" mass="17830">MTWHLTLKRKAPENQAEAEILIKGAVFLRDGIDNEGSTNNMAHPDLATLAMEFFYGPASLSTVFPEVFSCKVPRVAVCLVATALCAALDEYIQTGTQQDHPFKYSSYSKVFNGLLDLQQQIDTHEKHAAKMKLLQVAWALGSVPAKSGTVIPFSDEFVVLLD</sequence>
<evidence type="ECO:0000313" key="2">
    <source>
        <dbReference type="EMBL" id="KIK79057.1"/>
    </source>
</evidence>
<dbReference type="HOGENOM" id="CLU_060373_1_0_1"/>
<accession>A0A0D0C7Y7</accession>